<gene>
    <name evidence="3" type="ORF">SRIMR7_37715</name>
</gene>
<accession>A0ABY3ZC91</accession>
<dbReference type="InterPro" id="IPR037401">
    <property type="entry name" value="SnoaL-like"/>
</dbReference>
<evidence type="ECO:0000259" key="2">
    <source>
        <dbReference type="Pfam" id="PF12680"/>
    </source>
</evidence>
<evidence type="ECO:0000313" key="3">
    <source>
        <dbReference type="EMBL" id="UNZ07911.1"/>
    </source>
</evidence>
<protein>
    <submittedName>
        <fullName evidence="3">PhzA/B-like protein</fullName>
    </submittedName>
</protein>
<dbReference type="SUPFAM" id="SSF54427">
    <property type="entry name" value="NTF2-like"/>
    <property type="match status" value="1"/>
</dbReference>
<dbReference type="EMBL" id="CP094298">
    <property type="protein sequence ID" value="UNZ07911.1"/>
    <property type="molecule type" value="Genomic_DNA"/>
</dbReference>
<organism evidence="3 4">
    <name type="scientific">Streptomyces rimosus subsp. rimosus</name>
    <dbReference type="NCBI Taxonomy" id="132474"/>
    <lineage>
        <taxon>Bacteria</taxon>
        <taxon>Bacillati</taxon>
        <taxon>Actinomycetota</taxon>
        <taxon>Actinomycetes</taxon>
        <taxon>Kitasatosporales</taxon>
        <taxon>Streptomycetaceae</taxon>
        <taxon>Streptomyces</taxon>
    </lineage>
</organism>
<feature type="region of interest" description="Disordered" evidence="1">
    <location>
        <begin position="1"/>
        <end position="26"/>
    </location>
</feature>
<dbReference type="CDD" id="cd00531">
    <property type="entry name" value="NTF2_like"/>
    <property type="match status" value="1"/>
</dbReference>
<evidence type="ECO:0000256" key="1">
    <source>
        <dbReference type="SAM" id="MobiDB-lite"/>
    </source>
</evidence>
<feature type="domain" description="SnoaL-like" evidence="2">
    <location>
        <begin position="44"/>
        <end position="147"/>
    </location>
</feature>
<dbReference type="Proteomes" id="UP000829494">
    <property type="component" value="Chromosome"/>
</dbReference>
<dbReference type="RefSeq" id="WP_003983074.1">
    <property type="nucleotide sequence ID" value="NZ_CP043497.1"/>
</dbReference>
<reference evidence="3 4" key="1">
    <citation type="submission" date="2022-03" db="EMBL/GenBank/DDBJ databases">
        <title>Complete genome of Streptomyces rimosus ssp. rimosus R7 (=ATCC 10970).</title>
        <authorList>
            <person name="Beganovic S."/>
            <person name="Ruckert C."/>
            <person name="Busche T."/>
            <person name="Kalinowski J."/>
            <person name="Wittmann C."/>
        </authorList>
    </citation>
    <scope>NUCLEOTIDE SEQUENCE [LARGE SCALE GENOMIC DNA]</scope>
    <source>
        <strain evidence="3 4">R7</strain>
    </source>
</reference>
<proteinExistence type="predicted"/>
<feature type="compositionally biased region" description="Low complexity" evidence="1">
    <location>
        <begin position="1"/>
        <end position="25"/>
    </location>
</feature>
<evidence type="ECO:0000313" key="4">
    <source>
        <dbReference type="Proteomes" id="UP000829494"/>
    </source>
</evidence>
<dbReference type="Pfam" id="PF12680">
    <property type="entry name" value="SnoaL_2"/>
    <property type="match status" value="1"/>
</dbReference>
<name>A0ABY3ZC91_STRRM</name>
<keyword evidence="4" id="KW-1185">Reference proteome</keyword>
<dbReference type="Gene3D" id="3.10.450.50">
    <property type="match status" value="1"/>
</dbReference>
<dbReference type="GeneID" id="66852946"/>
<sequence>MPDSAPASAPTSAPAPAPSAQLPASGRPYGPLSPADLFHHATRLLLAKDMDGWIALCADDVLVEFPFAPPGYPTKLVGRAALADYLGDYTEHIDLRDIPHLKIHLTDAPDTVIAEMQATGHIVATGDPYDLSYIVVMTARNGRITHYRDYWNPLAVPASMNAAKSSPTEPTAP</sequence>
<dbReference type="InterPro" id="IPR032710">
    <property type="entry name" value="NTF2-like_dom_sf"/>
</dbReference>